<dbReference type="GO" id="GO:0000727">
    <property type="term" value="P:double-strand break repair via break-induced replication"/>
    <property type="evidence" value="ECO:0007669"/>
    <property type="project" value="UniProtKB-UniRule"/>
</dbReference>
<comment type="subunit">
    <text evidence="1">Interacts with EME1.</text>
</comment>
<evidence type="ECO:0000256" key="1">
    <source>
        <dbReference type="RuleBase" id="RU369042"/>
    </source>
</evidence>
<dbReference type="PANTHER" id="PTHR13451">
    <property type="entry name" value="CLASS II CROSSOVER JUNCTION ENDONUCLEASE MUS81"/>
    <property type="match status" value="1"/>
</dbReference>
<evidence type="ECO:0000256" key="2">
    <source>
        <dbReference type="SAM" id="MobiDB-lite"/>
    </source>
</evidence>
<evidence type="ECO:0000313" key="4">
    <source>
        <dbReference type="EMBL" id="ORZ39415.1"/>
    </source>
</evidence>
<dbReference type="GO" id="GO:0008821">
    <property type="term" value="F:crossover junction DNA endonuclease activity"/>
    <property type="evidence" value="ECO:0007669"/>
    <property type="project" value="UniProtKB-UniRule"/>
</dbReference>
<comment type="cofactor">
    <cofactor evidence="1">
        <name>Mg(2+)</name>
        <dbReference type="ChEBI" id="CHEBI:18420"/>
    </cofactor>
</comment>
<dbReference type="Gene3D" id="1.10.150.110">
    <property type="entry name" value="DNA polymerase beta, N-terminal domain-like"/>
    <property type="match status" value="1"/>
</dbReference>
<gene>
    <name evidence="4" type="ORF">BCR44DRAFT_1247308</name>
</gene>
<feature type="compositionally biased region" description="Low complexity" evidence="2">
    <location>
        <begin position="198"/>
        <end position="222"/>
    </location>
</feature>
<dbReference type="Gene3D" id="1.10.10.10">
    <property type="entry name" value="Winged helix-like DNA-binding domain superfamily/Winged helix DNA-binding domain"/>
    <property type="match status" value="1"/>
</dbReference>
<sequence>MPPKATCPNQHIISILQKRVDELRKEKPDSFQIPGLLKAIKNVRAHPQWLANGAEAQKAITGIGPAVAKMIDEGIAQLPAPPRPVVTEALGVSLVTSREVRPFFDTEDEQNDFYDLLADTVTPRRSRGGIDMPSLTSRTPADTPRADFQTPSQFGIGVLPPQTPLVGVHTSRSQQTTSTQPQQRQQQPILTPQPPTTETPSSSAAAGAAPSASSASLSGNPSVPKRMRTIDVAPTFGTPNYAILVSLLAAKHATPPVTLISAEELIPRTEPKLTPVLFESTMSDLLERGMVDVTSRKKQYCLTDEGHKLATDAYNLARRLRKEQRIISGVSAISTPMPSPTVGPLGNSLAGSSRAAGGASVTNRSVSSNSTASSRTSASHSLGPSPELLELRDDLDDALLYPGRVVVTSNTQRSRTTHRASSSAVLSGPVDETSVIILDSDDDPPTNPRAFDLLQRAG</sequence>
<dbReference type="GO" id="GO:0048257">
    <property type="term" value="F:3'-flap endonuclease activity"/>
    <property type="evidence" value="ECO:0007669"/>
    <property type="project" value="TreeGrafter"/>
</dbReference>
<feature type="compositionally biased region" description="Low complexity" evidence="2">
    <location>
        <begin position="346"/>
        <end position="379"/>
    </location>
</feature>
<dbReference type="InterPro" id="IPR027421">
    <property type="entry name" value="DNA_pol_lamdba_lyase_dom_sf"/>
</dbReference>
<reference evidence="4 5" key="1">
    <citation type="submission" date="2016-07" db="EMBL/GenBank/DDBJ databases">
        <title>Pervasive Adenine N6-methylation of Active Genes in Fungi.</title>
        <authorList>
            <consortium name="DOE Joint Genome Institute"/>
            <person name="Mondo S.J."/>
            <person name="Dannebaum R.O."/>
            <person name="Kuo R.C."/>
            <person name="Labutti K."/>
            <person name="Haridas S."/>
            <person name="Kuo A."/>
            <person name="Salamov A."/>
            <person name="Ahrendt S.R."/>
            <person name="Lipzen A."/>
            <person name="Sullivan W."/>
            <person name="Andreopoulos W.B."/>
            <person name="Clum A."/>
            <person name="Lindquist E."/>
            <person name="Daum C."/>
            <person name="Ramamoorthy G.K."/>
            <person name="Gryganskyi A."/>
            <person name="Culley D."/>
            <person name="Magnuson J.K."/>
            <person name="James T.Y."/>
            <person name="O'Malley M.A."/>
            <person name="Stajich J.E."/>
            <person name="Spatafora J.W."/>
            <person name="Visel A."/>
            <person name="Grigoriev I.V."/>
        </authorList>
    </citation>
    <scope>NUCLEOTIDE SEQUENCE [LARGE SCALE GENOMIC DNA]</scope>
    <source>
        <strain evidence="4 5">PL171</strain>
    </source>
</reference>
<dbReference type="GO" id="GO:0005634">
    <property type="term" value="C:nucleus"/>
    <property type="evidence" value="ECO:0007669"/>
    <property type="project" value="UniProtKB-SubCell"/>
</dbReference>
<dbReference type="PANTHER" id="PTHR13451:SF0">
    <property type="entry name" value="CROSSOVER JUNCTION ENDONUCLEASE MUS81"/>
    <property type="match status" value="1"/>
</dbReference>
<keyword evidence="1" id="KW-0234">DNA repair</keyword>
<feature type="compositionally biased region" description="Low complexity" evidence="2">
    <location>
        <begin position="170"/>
        <end position="190"/>
    </location>
</feature>
<dbReference type="EMBL" id="MCFL01000005">
    <property type="protein sequence ID" value="ORZ39415.1"/>
    <property type="molecule type" value="Genomic_DNA"/>
</dbReference>
<protein>
    <recommendedName>
        <fullName evidence="1">Crossover junction endonuclease MUS81</fullName>
        <ecNumber evidence="1">3.1.22.-</ecNumber>
    </recommendedName>
</protein>
<dbReference type="Proteomes" id="UP000193411">
    <property type="component" value="Unassembled WGS sequence"/>
</dbReference>
<comment type="similarity">
    <text evidence="1">Belongs to the XPF family.</text>
</comment>
<dbReference type="InterPro" id="IPR036388">
    <property type="entry name" value="WH-like_DNA-bd_sf"/>
</dbReference>
<dbReference type="Pfam" id="PF14716">
    <property type="entry name" value="HHH_8"/>
    <property type="match status" value="1"/>
</dbReference>
<keyword evidence="1" id="KW-0479">Metal-binding</keyword>
<comment type="caution">
    <text evidence="4">The sequence shown here is derived from an EMBL/GenBank/DDBJ whole genome shotgun (WGS) entry which is preliminary data.</text>
</comment>
<dbReference type="GO" id="GO:0031573">
    <property type="term" value="P:mitotic intra-S DNA damage checkpoint signaling"/>
    <property type="evidence" value="ECO:0007669"/>
    <property type="project" value="TreeGrafter"/>
</dbReference>
<dbReference type="GO" id="GO:0000712">
    <property type="term" value="P:resolution of meiotic recombination intermediates"/>
    <property type="evidence" value="ECO:0007669"/>
    <property type="project" value="TreeGrafter"/>
</dbReference>
<proteinExistence type="inferred from homology"/>
<accession>A0A1Y2HXR0</accession>
<name>A0A1Y2HXR0_9FUNG</name>
<keyword evidence="1" id="KW-0540">Nuclease</keyword>
<keyword evidence="1" id="KW-0539">Nucleus</keyword>
<evidence type="ECO:0000259" key="3">
    <source>
        <dbReference type="Pfam" id="PF14716"/>
    </source>
</evidence>
<dbReference type="GO" id="GO:0046872">
    <property type="term" value="F:metal ion binding"/>
    <property type="evidence" value="ECO:0007669"/>
    <property type="project" value="UniProtKB-UniRule"/>
</dbReference>
<dbReference type="SUPFAM" id="SSF47802">
    <property type="entry name" value="DNA polymerase beta, N-terminal domain-like"/>
    <property type="match status" value="1"/>
</dbReference>
<dbReference type="InterPro" id="IPR010996">
    <property type="entry name" value="HHH_MUS81"/>
</dbReference>
<keyword evidence="5" id="KW-1185">Reference proteome</keyword>
<dbReference type="GO" id="GO:0003677">
    <property type="term" value="F:DNA binding"/>
    <property type="evidence" value="ECO:0007669"/>
    <property type="project" value="UniProtKB-UniRule"/>
</dbReference>
<dbReference type="EC" id="3.1.22.-" evidence="1"/>
<feature type="region of interest" description="Disordered" evidence="2">
    <location>
        <begin position="331"/>
        <end position="388"/>
    </location>
</feature>
<organism evidence="4 5">
    <name type="scientific">Catenaria anguillulae PL171</name>
    <dbReference type="NCBI Taxonomy" id="765915"/>
    <lineage>
        <taxon>Eukaryota</taxon>
        <taxon>Fungi</taxon>
        <taxon>Fungi incertae sedis</taxon>
        <taxon>Blastocladiomycota</taxon>
        <taxon>Blastocladiomycetes</taxon>
        <taxon>Blastocladiales</taxon>
        <taxon>Catenariaceae</taxon>
        <taxon>Catenaria</taxon>
    </lineage>
</organism>
<keyword evidence="1" id="KW-0227">DNA damage</keyword>
<keyword evidence="1" id="KW-0378">Hydrolase</keyword>
<keyword evidence="1" id="KW-0255">Endonuclease</keyword>
<dbReference type="GO" id="GO:0006308">
    <property type="term" value="P:DNA catabolic process"/>
    <property type="evidence" value="ECO:0007669"/>
    <property type="project" value="UniProtKB-UniRule"/>
</dbReference>
<feature type="domain" description="Crossover junction endonuclease MUS81-like HHH" evidence="3">
    <location>
        <begin position="7"/>
        <end position="73"/>
    </location>
</feature>
<evidence type="ECO:0000313" key="5">
    <source>
        <dbReference type="Proteomes" id="UP000193411"/>
    </source>
</evidence>
<comment type="function">
    <text evidence="1">Interacts with EME1 to form a DNA structure-specific endonuclease with substrate preference for branched DNA structures with a 5'-end at the branch nick. Typical substrates include 3'-flap structures, D-loops, replication forks and nicked Holliday junctions. May be required in mitosis for the processing of stalled or collapsed replication fork intermediates. May be required in meiosis for the repair of meiosis-specific double strand breaks subsequent to single-end invasion (SEI).</text>
</comment>
<feature type="region of interest" description="Disordered" evidence="2">
    <location>
        <begin position="123"/>
        <end position="224"/>
    </location>
</feature>
<keyword evidence="1" id="KW-0233">DNA recombination</keyword>
<dbReference type="InterPro" id="IPR033309">
    <property type="entry name" value="Mus81"/>
</dbReference>
<dbReference type="GO" id="GO:0048476">
    <property type="term" value="C:Holliday junction resolvase complex"/>
    <property type="evidence" value="ECO:0007669"/>
    <property type="project" value="UniProtKB-UniRule"/>
</dbReference>
<keyword evidence="1" id="KW-0460">Magnesium</keyword>
<comment type="subcellular location">
    <subcellularLocation>
        <location evidence="1">Nucleus</location>
    </subcellularLocation>
</comment>
<dbReference type="AlphaFoldDB" id="A0A1Y2HXR0"/>